<feature type="compositionally biased region" description="Basic residues" evidence="1">
    <location>
        <begin position="18"/>
        <end position="28"/>
    </location>
</feature>
<evidence type="ECO:0000313" key="3">
    <source>
        <dbReference type="Proteomes" id="UP000076858"/>
    </source>
</evidence>
<protein>
    <submittedName>
        <fullName evidence="2">Uncharacterized protein</fullName>
    </submittedName>
</protein>
<name>A0A164S0D7_9CRUS</name>
<accession>A0A164S0D7</accession>
<sequence>MGYLSKAKPKLRVQYGRINKKKQPRKHS</sequence>
<reference evidence="2 3" key="1">
    <citation type="submission" date="2016-03" db="EMBL/GenBank/DDBJ databases">
        <title>EvidentialGene: Evidence-directed Construction of Genes on Genomes.</title>
        <authorList>
            <person name="Gilbert D.G."/>
            <person name="Choi J.-H."/>
            <person name="Mockaitis K."/>
            <person name="Colbourne J."/>
            <person name="Pfrender M."/>
        </authorList>
    </citation>
    <scope>NUCLEOTIDE SEQUENCE [LARGE SCALE GENOMIC DNA]</scope>
    <source>
        <strain evidence="2 3">Xinb3</strain>
        <tissue evidence="2">Complete organism</tissue>
    </source>
</reference>
<dbReference type="Proteomes" id="UP000076858">
    <property type="component" value="Unassembled WGS sequence"/>
</dbReference>
<dbReference type="EMBL" id="LRGB01002121">
    <property type="protein sequence ID" value="KZS09117.1"/>
    <property type="molecule type" value="Genomic_DNA"/>
</dbReference>
<dbReference type="AlphaFoldDB" id="A0A164S0D7"/>
<gene>
    <name evidence="2" type="ORF">APZ42_026888</name>
</gene>
<organism evidence="2 3">
    <name type="scientific">Daphnia magna</name>
    <dbReference type="NCBI Taxonomy" id="35525"/>
    <lineage>
        <taxon>Eukaryota</taxon>
        <taxon>Metazoa</taxon>
        <taxon>Ecdysozoa</taxon>
        <taxon>Arthropoda</taxon>
        <taxon>Crustacea</taxon>
        <taxon>Branchiopoda</taxon>
        <taxon>Diplostraca</taxon>
        <taxon>Cladocera</taxon>
        <taxon>Anomopoda</taxon>
        <taxon>Daphniidae</taxon>
        <taxon>Daphnia</taxon>
    </lineage>
</organism>
<keyword evidence="3" id="KW-1185">Reference proteome</keyword>
<evidence type="ECO:0000256" key="1">
    <source>
        <dbReference type="SAM" id="MobiDB-lite"/>
    </source>
</evidence>
<proteinExistence type="predicted"/>
<evidence type="ECO:0000313" key="2">
    <source>
        <dbReference type="EMBL" id="KZS09117.1"/>
    </source>
</evidence>
<feature type="region of interest" description="Disordered" evidence="1">
    <location>
        <begin position="1"/>
        <end position="28"/>
    </location>
</feature>
<comment type="caution">
    <text evidence="2">The sequence shown here is derived from an EMBL/GenBank/DDBJ whole genome shotgun (WGS) entry which is preliminary data.</text>
</comment>